<keyword evidence="18" id="KW-0325">Glycoprotein</keyword>
<dbReference type="InterPro" id="IPR050805">
    <property type="entry name" value="ATG15_Lipase"/>
</dbReference>
<feature type="compositionally biased region" description="Basic and acidic residues" evidence="21">
    <location>
        <begin position="233"/>
        <end position="243"/>
    </location>
</feature>
<evidence type="ECO:0000256" key="11">
    <source>
        <dbReference type="ARBA" id="ARBA00022801"/>
    </source>
</evidence>
<dbReference type="Gene3D" id="3.40.50.1820">
    <property type="entry name" value="alpha/beta hydrolase"/>
    <property type="match status" value="1"/>
</dbReference>
<evidence type="ECO:0000256" key="10">
    <source>
        <dbReference type="ARBA" id="ARBA00022753"/>
    </source>
</evidence>
<dbReference type="PANTHER" id="PTHR47175">
    <property type="entry name" value="LIPASE ATG15-RELATED"/>
    <property type="match status" value="1"/>
</dbReference>
<dbReference type="GO" id="GO:0032585">
    <property type="term" value="C:multivesicular body membrane"/>
    <property type="evidence" value="ECO:0007669"/>
    <property type="project" value="UniProtKB-SubCell"/>
</dbReference>
<evidence type="ECO:0000256" key="22">
    <source>
        <dbReference type="SAM" id="Phobius"/>
    </source>
</evidence>
<organism evidence="23 24">
    <name type="scientific">Pichia inconspicua</name>
    <dbReference type="NCBI Taxonomy" id="52247"/>
    <lineage>
        <taxon>Eukaryota</taxon>
        <taxon>Fungi</taxon>
        <taxon>Dikarya</taxon>
        <taxon>Ascomycota</taxon>
        <taxon>Saccharomycotina</taxon>
        <taxon>Pichiomycetes</taxon>
        <taxon>Pichiales</taxon>
        <taxon>Pichiaceae</taxon>
        <taxon>Pichia</taxon>
    </lineage>
</organism>
<evidence type="ECO:0000256" key="6">
    <source>
        <dbReference type="ARBA" id="ARBA00013279"/>
    </source>
</evidence>
<keyword evidence="10" id="KW-0967">Endosome</keyword>
<evidence type="ECO:0000256" key="3">
    <source>
        <dbReference type="ARBA" id="ARBA00004343"/>
    </source>
</evidence>
<dbReference type="GO" id="GO:0046461">
    <property type="term" value="P:neutral lipid catabolic process"/>
    <property type="evidence" value="ECO:0007669"/>
    <property type="project" value="TreeGrafter"/>
</dbReference>
<evidence type="ECO:0000256" key="17">
    <source>
        <dbReference type="ARBA" id="ARBA00023136"/>
    </source>
</evidence>
<dbReference type="GO" id="GO:0004806">
    <property type="term" value="F:triacylglycerol lipase activity"/>
    <property type="evidence" value="ECO:0007669"/>
    <property type="project" value="UniProtKB-EC"/>
</dbReference>
<gene>
    <name evidence="23" type="ORF">CANINC_000784</name>
</gene>
<proteinExistence type="inferred from homology"/>
<name>A0A4T0X5B8_9ASCO</name>
<comment type="similarity">
    <text evidence="4">Belongs to the AB hydrolase superfamily. Lipase family.</text>
</comment>
<dbReference type="GO" id="GO:0005775">
    <property type="term" value="C:vacuolar lumen"/>
    <property type="evidence" value="ECO:0007669"/>
    <property type="project" value="TreeGrafter"/>
</dbReference>
<evidence type="ECO:0000256" key="14">
    <source>
        <dbReference type="ARBA" id="ARBA00022989"/>
    </source>
</evidence>
<evidence type="ECO:0000256" key="19">
    <source>
        <dbReference type="ARBA" id="ARBA00024663"/>
    </source>
</evidence>
<protein>
    <recommendedName>
        <fullName evidence="7">Putative lipase ATG15</fullName>
        <ecNumber evidence="6">3.1.1.3</ecNumber>
    </recommendedName>
    <alternativeName>
        <fullName evidence="20">Autophagy-related protein 15</fullName>
    </alternativeName>
    <alternativeName>
        <fullName evidence="8">Putative lipase atg15</fullName>
    </alternativeName>
</protein>
<sequence>MVTLDKRKINKSRILESIGILGFIFLLWNSYGSRLFSKPTEQGSERTKIEFNLQHIYHNVPTVNSTRIDINDEKLISLFSENGVDTHHTISARRQQVVRLRDRSPDTMESMILHSLNYPRINIDDSLMWGIDNIIAPNITDPETILQLAKLASNAYARLPTDPSWRDVEDPGDNFGTGFNISYSIGWFDRGIRGHVFVESVGKEEKRAPLVIIAIKGTTAAGLGGGNGDPDNDGGRTGDDGKTIDQDKSNDNLLFSCCCGRVSSLWSTVCDCYEKTYTCNQNCLEKELRSPDKYYKAALDIYRNVTKLYPDSEIWVVGHSLGGALSSMVGRTFGLPVVTFEAPGEMLASKRLHLPMAPGVPEEMEHIWHFGNNADPIFMGVCNGPSSSCSLGGYAMESVCHSGMKCTYDAVHDLGWHVNILNHRLKNVIDNLLSQSNETAPCVRQSRCIDCYDWTFVDHQDKSSVSQTTSSTSSSSSTSTSTSSATSTTTTRKRRCLKYTWYGSCYKWDDDDDDGWLKYALPTPTNF</sequence>
<evidence type="ECO:0000256" key="7">
    <source>
        <dbReference type="ARBA" id="ARBA00018542"/>
    </source>
</evidence>
<feature type="transmembrane region" description="Helical" evidence="22">
    <location>
        <begin position="12"/>
        <end position="31"/>
    </location>
</feature>
<reference evidence="23 24" key="1">
    <citation type="journal article" date="2019" name="Front. Genet.">
        <title>Whole-Genome Sequencing of the Opportunistic Yeast Pathogen Candida inconspicua Uncovers Its Hybrid Origin.</title>
        <authorList>
            <person name="Mixao V."/>
            <person name="Hansen A.P."/>
            <person name="Saus E."/>
            <person name="Boekhout T."/>
            <person name="Lass-Florl C."/>
            <person name="Gabaldon T."/>
        </authorList>
    </citation>
    <scope>NUCLEOTIDE SEQUENCE [LARGE SCALE GENOMIC DNA]</scope>
    <source>
        <strain evidence="23 24">CBS 180</strain>
    </source>
</reference>
<dbReference type="EMBL" id="SELW01000129">
    <property type="protein sequence ID" value="TID30629.1"/>
    <property type="molecule type" value="Genomic_DNA"/>
</dbReference>
<dbReference type="OrthoDB" id="58570at2759"/>
<evidence type="ECO:0000256" key="12">
    <source>
        <dbReference type="ARBA" id="ARBA00022963"/>
    </source>
</evidence>
<dbReference type="GO" id="GO:0034727">
    <property type="term" value="P:piecemeal microautophagy of the nucleus"/>
    <property type="evidence" value="ECO:0007669"/>
    <property type="project" value="TreeGrafter"/>
</dbReference>
<dbReference type="PANTHER" id="PTHR47175:SF2">
    <property type="entry name" value="LIPASE ATG15-RELATED"/>
    <property type="match status" value="1"/>
</dbReference>
<dbReference type="Pfam" id="PF26363">
    <property type="entry name" value="Phospholipase-like"/>
    <property type="match status" value="1"/>
</dbReference>
<evidence type="ECO:0000256" key="15">
    <source>
        <dbReference type="ARBA" id="ARBA00023006"/>
    </source>
</evidence>
<keyword evidence="9 22" id="KW-0812">Transmembrane</keyword>
<dbReference type="Proteomes" id="UP000307173">
    <property type="component" value="Unassembled WGS sequence"/>
</dbReference>
<evidence type="ECO:0000313" key="24">
    <source>
        <dbReference type="Proteomes" id="UP000307173"/>
    </source>
</evidence>
<evidence type="ECO:0000256" key="13">
    <source>
        <dbReference type="ARBA" id="ARBA00022968"/>
    </source>
</evidence>
<feature type="region of interest" description="Disordered" evidence="21">
    <location>
        <begin position="223"/>
        <end position="243"/>
    </location>
</feature>
<evidence type="ECO:0000256" key="2">
    <source>
        <dbReference type="ARBA" id="ARBA00004270"/>
    </source>
</evidence>
<accession>A0A4T0X5B8</accession>
<keyword evidence="24" id="KW-1185">Reference proteome</keyword>
<keyword evidence="14 22" id="KW-1133">Transmembrane helix</keyword>
<dbReference type="GO" id="GO:0006660">
    <property type="term" value="P:phosphatidylserine catabolic process"/>
    <property type="evidence" value="ECO:0007669"/>
    <property type="project" value="TreeGrafter"/>
</dbReference>
<feature type="region of interest" description="Disordered" evidence="21">
    <location>
        <begin position="465"/>
        <end position="486"/>
    </location>
</feature>
<comment type="catalytic activity">
    <reaction evidence="1">
        <text>a triacylglycerol + H2O = a diacylglycerol + a fatty acid + H(+)</text>
        <dbReference type="Rhea" id="RHEA:12044"/>
        <dbReference type="ChEBI" id="CHEBI:15377"/>
        <dbReference type="ChEBI" id="CHEBI:15378"/>
        <dbReference type="ChEBI" id="CHEBI:17855"/>
        <dbReference type="ChEBI" id="CHEBI:18035"/>
        <dbReference type="ChEBI" id="CHEBI:28868"/>
        <dbReference type="EC" id="3.1.1.3"/>
    </reaction>
</comment>
<dbReference type="AlphaFoldDB" id="A0A4T0X5B8"/>
<comment type="function">
    <text evidence="19">Lipase which is essential for lysis of subvacuolar cytoplasm to vacuole targeted bodies and intravacuolar autophagic bodies. Involved in the lysis of intravacuolar multivesicular body (MVB) vesicles. The intravacuolar membrane disintegration by ATG15 is critical to life span extension.</text>
</comment>
<keyword evidence="11" id="KW-0378">Hydrolase</keyword>
<comment type="subunit">
    <text evidence="5">Binds to both phosphatidylinositol (PI) and phosphatidylinositol 3,5-bisphosphate (PIP2).</text>
</comment>
<evidence type="ECO:0000256" key="9">
    <source>
        <dbReference type="ARBA" id="ARBA00022692"/>
    </source>
</evidence>
<evidence type="ECO:0000256" key="8">
    <source>
        <dbReference type="ARBA" id="ARBA00019241"/>
    </source>
</evidence>
<evidence type="ECO:0000256" key="18">
    <source>
        <dbReference type="ARBA" id="ARBA00023180"/>
    </source>
</evidence>
<keyword evidence="16" id="KW-0443">Lipid metabolism</keyword>
<dbReference type="SUPFAM" id="SSF53474">
    <property type="entry name" value="alpha/beta-Hydrolases"/>
    <property type="match status" value="1"/>
</dbReference>
<evidence type="ECO:0000256" key="21">
    <source>
        <dbReference type="SAM" id="MobiDB-lite"/>
    </source>
</evidence>
<dbReference type="GO" id="GO:0034496">
    <property type="term" value="P:multivesicular body membrane disassembly"/>
    <property type="evidence" value="ECO:0007669"/>
    <property type="project" value="TreeGrafter"/>
</dbReference>
<keyword evidence="12" id="KW-0442">Lipid degradation</keyword>
<evidence type="ECO:0000256" key="1">
    <source>
        <dbReference type="ARBA" id="ARBA00001024"/>
    </source>
</evidence>
<keyword evidence="13" id="KW-0735">Signal-anchor</keyword>
<keyword evidence="17 22" id="KW-0472">Membrane</keyword>
<dbReference type="GO" id="GO:0004620">
    <property type="term" value="F:phospholipase activity"/>
    <property type="evidence" value="ECO:0007669"/>
    <property type="project" value="TreeGrafter"/>
</dbReference>
<dbReference type="EC" id="3.1.1.3" evidence="6"/>
<evidence type="ECO:0000256" key="20">
    <source>
        <dbReference type="ARBA" id="ARBA00029828"/>
    </source>
</evidence>
<keyword evidence="15" id="KW-0072">Autophagy</keyword>
<dbReference type="STRING" id="52247.A0A4T0X5B8"/>
<evidence type="ECO:0000256" key="5">
    <source>
        <dbReference type="ARBA" id="ARBA00011137"/>
    </source>
</evidence>
<comment type="subcellular location">
    <subcellularLocation>
        <location evidence="3">Endosome</location>
        <location evidence="3">Multivesicular body membrane</location>
        <topology evidence="3">Single-pass type II membrane protein</topology>
    </subcellularLocation>
    <subcellularLocation>
        <location evidence="2">Prevacuolar compartment membrane</location>
        <topology evidence="2">Single-pass type II membrane protein</topology>
    </subcellularLocation>
</comment>
<dbReference type="InterPro" id="IPR029058">
    <property type="entry name" value="AB_hydrolase_fold"/>
</dbReference>
<comment type="caution">
    <text evidence="23">The sequence shown here is derived from an EMBL/GenBank/DDBJ whole genome shotgun (WGS) entry which is preliminary data.</text>
</comment>
<evidence type="ECO:0000256" key="4">
    <source>
        <dbReference type="ARBA" id="ARBA00010701"/>
    </source>
</evidence>
<evidence type="ECO:0000256" key="16">
    <source>
        <dbReference type="ARBA" id="ARBA00023098"/>
    </source>
</evidence>
<evidence type="ECO:0000313" key="23">
    <source>
        <dbReference type="EMBL" id="TID30629.1"/>
    </source>
</evidence>